<dbReference type="PANTHER" id="PTHR10953:SF102">
    <property type="entry name" value="ADENYLYLTRANSFERASE AND SULFURTRANSFERASE MOCS3"/>
    <property type="match status" value="1"/>
</dbReference>
<evidence type="ECO:0000313" key="3">
    <source>
        <dbReference type="Proteomes" id="UP001595616"/>
    </source>
</evidence>
<keyword evidence="2" id="KW-0548">Nucleotidyltransferase</keyword>
<dbReference type="RefSeq" id="WP_379838926.1">
    <property type="nucleotide sequence ID" value="NZ_JBHRYQ010000001.1"/>
</dbReference>
<keyword evidence="2" id="KW-0808">Transferase</keyword>
<dbReference type="CDD" id="cd00757">
    <property type="entry name" value="ThiF_MoeB_HesA_family"/>
    <property type="match status" value="1"/>
</dbReference>
<feature type="domain" description="Rhodanese" evidence="1">
    <location>
        <begin position="276"/>
        <end position="336"/>
    </location>
</feature>
<dbReference type="Pfam" id="PF00899">
    <property type="entry name" value="ThiF"/>
    <property type="match status" value="1"/>
</dbReference>
<keyword evidence="3" id="KW-1185">Reference proteome</keyword>
<accession>A0ABV7YXL5</accession>
<dbReference type="InterPro" id="IPR000594">
    <property type="entry name" value="ThiF_NAD_FAD-bd"/>
</dbReference>
<dbReference type="Gene3D" id="3.40.250.10">
    <property type="entry name" value="Rhodanese-like domain"/>
    <property type="match status" value="1"/>
</dbReference>
<evidence type="ECO:0000259" key="1">
    <source>
        <dbReference type="PROSITE" id="PS50206"/>
    </source>
</evidence>
<gene>
    <name evidence="2" type="primary">moeB</name>
    <name evidence="2" type="ORF">ACFOOI_15495</name>
</gene>
<dbReference type="InterPro" id="IPR036873">
    <property type="entry name" value="Rhodanese-like_dom_sf"/>
</dbReference>
<dbReference type="InterPro" id="IPR001763">
    <property type="entry name" value="Rhodanese-like_dom"/>
</dbReference>
<name>A0ABV7YXL5_9BACT</name>
<dbReference type="GO" id="GO:0016779">
    <property type="term" value="F:nucleotidyltransferase activity"/>
    <property type="evidence" value="ECO:0007669"/>
    <property type="project" value="UniProtKB-KW"/>
</dbReference>
<dbReference type="NCBIfam" id="NF004281">
    <property type="entry name" value="PRK05690.1"/>
    <property type="match status" value="1"/>
</dbReference>
<sequence>MNAEDLNRYSRQIKLPGFGISAQEKLQKARVLIIGCGGLGSPISLYLAAAGVGTLGLVEFDNIDLSNLQRQIIFTSNQTGESKLDATVIRLKELNPTITIEPHKAQISAKNALEIIDIYDVVVDGSDNFPTRYLINDACEILNKPLVYGAIFQYEGQAAVFNLNGSATYRDMFPTPPPPEMAPNCAESGVLGSLAGIVGSIQANETIKIITGLGKPLSNQLLLLDTLEMSFRKIKIKPDAERQKPTSLIDYDVFCGITSNSEIEISPEEFIEMKSQNDSFTLIDIREEYEHEAFNIGGINIPMEEVLEQIDTFSGKIVFYCGSGQRAKAIAKKLRKSHNEDRFYALKGNLNLF</sequence>
<dbReference type="Gene3D" id="3.40.50.720">
    <property type="entry name" value="NAD(P)-binding Rossmann-like Domain"/>
    <property type="match status" value="1"/>
</dbReference>
<dbReference type="InterPro" id="IPR035985">
    <property type="entry name" value="Ubiquitin-activating_enz"/>
</dbReference>
<dbReference type="Pfam" id="PF00581">
    <property type="entry name" value="Rhodanese"/>
    <property type="match status" value="1"/>
</dbReference>
<protein>
    <submittedName>
        <fullName evidence="2">Molybdopterin-synthase adenylyltransferase MoeB</fullName>
    </submittedName>
</protein>
<organism evidence="2 3">
    <name type="scientific">Lacihabitans lacunae</name>
    <dbReference type="NCBI Taxonomy" id="1028214"/>
    <lineage>
        <taxon>Bacteria</taxon>
        <taxon>Pseudomonadati</taxon>
        <taxon>Bacteroidota</taxon>
        <taxon>Cytophagia</taxon>
        <taxon>Cytophagales</taxon>
        <taxon>Leadbetterellaceae</taxon>
        <taxon>Lacihabitans</taxon>
    </lineage>
</organism>
<dbReference type="EMBL" id="JBHRYQ010000001">
    <property type="protein sequence ID" value="MFC3812064.1"/>
    <property type="molecule type" value="Genomic_DNA"/>
</dbReference>
<dbReference type="PANTHER" id="PTHR10953">
    <property type="entry name" value="UBIQUITIN-ACTIVATING ENZYME E1"/>
    <property type="match status" value="1"/>
</dbReference>
<reference evidence="3" key="1">
    <citation type="journal article" date="2019" name="Int. J. Syst. Evol. Microbiol.">
        <title>The Global Catalogue of Microorganisms (GCM) 10K type strain sequencing project: providing services to taxonomists for standard genome sequencing and annotation.</title>
        <authorList>
            <consortium name="The Broad Institute Genomics Platform"/>
            <consortium name="The Broad Institute Genome Sequencing Center for Infectious Disease"/>
            <person name="Wu L."/>
            <person name="Ma J."/>
        </authorList>
    </citation>
    <scope>NUCLEOTIDE SEQUENCE [LARGE SCALE GENOMIC DNA]</scope>
    <source>
        <strain evidence="3">CECT 7956</strain>
    </source>
</reference>
<dbReference type="Proteomes" id="UP001595616">
    <property type="component" value="Unassembled WGS sequence"/>
</dbReference>
<proteinExistence type="predicted"/>
<dbReference type="InterPro" id="IPR045886">
    <property type="entry name" value="ThiF/MoeB/HesA"/>
</dbReference>
<evidence type="ECO:0000313" key="2">
    <source>
        <dbReference type="EMBL" id="MFC3812064.1"/>
    </source>
</evidence>
<dbReference type="CDD" id="cd00158">
    <property type="entry name" value="RHOD"/>
    <property type="match status" value="1"/>
</dbReference>
<comment type="caution">
    <text evidence="2">The sequence shown here is derived from an EMBL/GenBank/DDBJ whole genome shotgun (WGS) entry which is preliminary data.</text>
</comment>
<dbReference type="SUPFAM" id="SSF69572">
    <property type="entry name" value="Activating enzymes of the ubiquitin-like proteins"/>
    <property type="match status" value="1"/>
</dbReference>
<dbReference type="PROSITE" id="PS50206">
    <property type="entry name" value="RHODANESE_3"/>
    <property type="match status" value="1"/>
</dbReference>